<keyword evidence="3" id="KW-1185">Reference proteome</keyword>
<dbReference type="EMBL" id="JAACJK010000020">
    <property type="protein sequence ID" value="KAF5338002.1"/>
    <property type="molecule type" value="Genomic_DNA"/>
</dbReference>
<dbReference type="OrthoDB" id="10475293at2759"/>
<accession>A0A8H5CCH1</accession>
<evidence type="ECO:0000256" key="1">
    <source>
        <dbReference type="SAM" id="MobiDB-lite"/>
    </source>
</evidence>
<dbReference type="PANTHER" id="PTHR46364">
    <property type="entry name" value="OS08G0421900 PROTEIN"/>
    <property type="match status" value="1"/>
</dbReference>
<name>A0A8H5CCH1_9AGAR</name>
<feature type="region of interest" description="Disordered" evidence="1">
    <location>
        <begin position="1"/>
        <end position="32"/>
    </location>
</feature>
<evidence type="ECO:0000313" key="2">
    <source>
        <dbReference type="EMBL" id="KAF5338002.1"/>
    </source>
</evidence>
<dbReference type="SUPFAM" id="SSF57903">
    <property type="entry name" value="FYVE/PHD zinc finger"/>
    <property type="match status" value="1"/>
</dbReference>
<proteinExistence type="predicted"/>
<reference evidence="2 3" key="1">
    <citation type="journal article" date="2020" name="ISME J.">
        <title>Uncovering the hidden diversity of litter-decomposition mechanisms in mushroom-forming fungi.</title>
        <authorList>
            <person name="Floudas D."/>
            <person name="Bentzer J."/>
            <person name="Ahren D."/>
            <person name="Johansson T."/>
            <person name="Persson P."/>
            <person name="Tunlid A."/>
        </authorList>
    </citation>
    <scope>NUCLEOTIDE SEQUENCE [LARGE SCALE GENOMIC DNA]</scope>
    <source>
        <strain evidence="2 3">CBS 175.51</strain>
    </source>
</reference>
<dbReference type="CDD" id="cd15489">
    <property type="entry name" value="PHD_SF"/>
    <property type="match status" value="1"/>
</dbReference>
<feature type="compositionally biased region" description="Low complexity" evidence="1">
    <location>
        <begin position="17"/>
        <end position="30"/>
    </location>
</feature>
<sequence length="351" mass="39654">MARTAKTKGRKAKKAKSAPGAAKKAKSAPGAVGGKSPVITVATIKYLKQVQKVTLIGENKKDQHELEPGQVLYIRRPEMAHQTIFDDGWKTNMVYVVSVHEGHVEGDHWVLCKNLYRSNEATLAHIDEDRRKNLGIAEVVFSSDESIYKTTDIVSPVNVHIFNEEDFDQQVIPTSEWWCRYYLDNGELRGLRGTLSAPELGEFHEGCAQCQEPYNSNDHAKQQIYCRHCGKWLHISCCIDEPAMNKRPPRWVESRGPATEKAKQLVKNLKDLPIIRGAFYLDEEDSMREDWMLCGSGLVVTNFQAHVDSLLARTPLTERMVNDLFGHEDVAADISEIDLPFIPCPRCHSQL</sequence>
<dbReference type="Proteomes" id="UP000541558">
    <property type="component" value="Unassembled WGS sequence"/>
</dbReference>
<evidence type="ECO:0008006" key="4">
    <source>
        <dbReference type="Google" id="ProtNLM"/>
    </source>
</evidence>
<organism evidence="2 3">
    <name type="scientific">Ephemerocybe angulata</name>
    <dbReference type="NCBI Taxonomy" id="980116"/>
    <lineage>
        <taxon>Eukaryota</taxon>
        <taxon>Fungi</taxon>
        <taxon>Dikarya</taxon>
        <taxon>Basidiomycota</taxon>
        <taxon>Agaricomycotina</taxon>
        <taxon>Agaricomycetes</taxon>
        <taxon>Agaricomycetidae</taxon>
        <taxon>Agaricales</taxon>
        <taxon>Agaricineae</taxon>
        <taxon>Psathyrellaceae</taxon>
        <taxon>Ephemerocybe</taxon>
    </lineage>
</organism>
<dbReference type="InterPro" id="IPR011011">
    <property type="entry name" value="Znf_FYVE_PHD"/>
</dbReference>
<gene>
    <name evidence="2" type="ORF">D9611_014973</name>
</gene>
<protein>
    <recommendedName>
        <fullName evidence="4">BAH domain-containing protein</fullName>
    </recommendedName>
</protein>
<comment type="caution">
    <text evidence="2">The sequence shown here is derived from an EMBL/GenBank/DDBJ whole genome shotgun (WGS) entry which is preliminary data.</text>
</comment>
<dbReference type="AlphaFoldDB" id="A0A8H5CCH1"/>
<feature type="compositionally biased region" description="Basic residues" evidence="1">
    <location>
        <begin position="1"/>
        <end position="16"/>
    </location>
</feature>
<evidence type="ECO:0000313" key="3">
    <source>
        <dbReference type="Proteomes" id="UP000541558"/>
    </source>
</evidence>